<dbReference type="Pfam" id="PF00082">
    <property type="entry name" value="Peptidase_S8"/>
    <property type="match status" value="1"/>
</dbReference>
<comment type="catalytic activity">
    <reaction evidence="1">
        <text>Release of an N-terminal tripeptide from a polypeptide.</text>
        <dbReference type="EC" id="3.4.14.10"/>
    </reaction>
</comment>
<feature type="domain" description="Peptidase S53" evidence="16">
    <location>
        <begin position="205"/>
        <end position="600"/>
    </location>
</feature>
<dbReference type="Gene3D" id="3.40.50.200">
    <property type="entry name" value="Peptidase S8/S53 domain"/>
    <property type="match status" value="1"/>
</dbReference>
<keyword evidence="14" id="KW-0325">Glycoprotein</keyword>
<feature type="binding site" evidence="15">
    <location>
        <position position="544"/>
    </location>
    <ligand>
        <name>Ca(2+)</name>
        <dbReference type="ChEBI" id="CHEBI:29108"/>
    </ligand>
</feature>
<dbReference type="GeneID" id="85315475"/>
<dbReference type="Pfam" id="PF09286">
    <property type="entry name" value="Pro-kuma_activ"/>
    <property type="match status" value="1"/>
</dbReference>
<keyword evidence="10 15" id="KW-0720">Serine protease</keyword>
<evidence type="ECO:0000313" key="18">
    <source>
        <dbReference type="Proteomes" id="UP001244011"/>
    </source>
</evidence>
<reference evidence="17" key="1">
    <citation type="submission" date="2023-06" db="EMBL/GenBank/DDBJ databases">
        <title>Genome-scale phylogeny and comparative genomics of the fungal order Sordariales.</title>
        <authorList>
            <consortium name="Lawrence Berkeley National Laboratory"/>
            <person name="Hensen N."/>
            <person name="Bonometti L."/>
            <person name="Westerberg I."/>
            <person name="Brannstrom I.O."/>
            <person name="Guillou S."/>
            <person name="Cros-Aarteil S."/>
            <person name="Calhoun S."/>
            <person name="Haridas S."/>
            <person name="Kuo A."/>
            <person name="Mondo S."/>
            <person name="Pangilinan J."/>
            <person name="Riley R."/>
            <person name="Labutti K."/>
            <person name="Andreopoulos B."/>
            <person name="Lipzen A."/>
            <person name="Chen C."/>
            <person name="Yanf M."/>
            <person name="Daum C."/>
            <person name="Ng V."/>
            <person name="Clum A."/>
            <person name="Steindorff A."/>
            <person name="Ohm R."/>
            <person name="Martin F."/>
            <person name="Silar P."/>
            <person name="Natvig D."/>
            <person name="Lalanne C."/>
            <person name="Gautier V."/>
            <person name="Ament-Velasquez S.L."/>
            <person name="Kruys A."/>
            <person name="Hutchinson M.I."/>
            <person name="Powell A.J."/>
            <person name="Barry K."/>
            <person name="Miller A.N."/>
            <person name="Grigoriev I.V."/>
            <person name="Debuchy R."/>
            <person name="Gladieux P."/>
            <person name="Thoren M.H."/>
            <person name="Johannesson H."/>
        </authorList>
    </citation>
    <scope>NUCLEOTIDE SEQUENCE</scope>
    <source>
        <strain evidence="17">8032-3</strain>
    </source>
</reference>
<evidence type="ECO:0000313" key="17">
    <source>
        <dbReference type="EMBL" id="KAK1769348.1"/>
    </source>
</evidence>
<dbReference type="InterPro" id="IPR030400">
    <property type="entry name" value="Sedolisin_dom"/>
</dbReference>
<dbReference type="PROSITE" id="PS00138">
    <property type="entry name" value="SUBTILASE_SER"/>
    <property type="match status" value="1"/>
</dbReference>
<feature type="active site" description="Charge relay system" evidence="15">
    <location>
        <position position="279"/>
    </location>
</feature>
<dbReference type="GO" id="GO:0005576">
    <property type="term" value="C:extracellular region"/>
    <property type="evidence" value="ECO:0007669"/>
    <property type="project" value="UniProtKB-SubCell"/>
</dbReference>
<comment type="cofactor">
    <cofactor evidence="15">
        <name>Ca(2+)</name>
        <dbReference type="ChEBI" id="CHEBI:29108"/>
    </cofactor>
    <text evidence="15">Binds 1 Ca(2+) ion per subunit.</text>
</comment>
<evidence type="ECO:0000256" key="4">
    <source>
        <dbReference type="ARBA" id="ARBA00012462"/>
    </source>
</evidence>
<evidence type="ECO:0000256" key="11">
    <source>
        <dbReference type="ARBA" id="ARBA00022837"/>
    </source>
</evidence>
<dbReference type="InterPro" id="IPR000209">
    <property type="entry name" value="Peptidase_S8/S53_dom"/>
</dbReference>
<keyword evidence="6 15" id="KW-0645">Protease</keyword>
<name>A0AAJ0FNJ6_9PEZI</name>
<dbReference type="GO" id="GO:0046872">
    <property type="term" value="F:metal ion binding"/>
    <property type="evidence" value="ECO:0007669"/>
    <property type="project" value="UniProtKB-UniRule"/>
</dbReference>
<dbReference type="CDD" id="cd04056">
    <property type="entry name" value="Peptidases_S53"/>
    <property type="match status" value="1"/>
</dbReference>
<gene>
    <name evidence="17" type="ORF">QBC33DRAFT_605837</name>
</gene>
<proteinExistence type="predicted"/>
<evidence type="ECO:0000256" key="6">
    <source>
        <dbReference type="ARBA" id="ARBA00022670"/>
    </source>
</evidence>
<dbReference type="PROSITE" id="PS51695">
    <property type="entry name" value="SEDOLISIN"/>
    <property type="match status" value="1"/>
</dbReference>
<dbReference type="InterPro" id="IPR036852">
    <property type="entry name" value="Peptidase_S8/S53_dom_sf"/>
</dbReference>
<keyword evidence="9 15" id="KW-0378">Hydrolase</keyword>
<feature type="active site" description="Charge relay system" evidence="15">
    <location>
        <position position="283"/>
    </location>
</feature>
<dbReference type="Proteomes" id="UP001244011">
    <property type="component" value="Unassembled WGS sequence"/>
</dbReference>
<organism evidence="17 18">
    <name type="scientific">Phialemonium atrogriseum</name>
    <dbReference type="NCBI Taxonomy" id="1093897"/>
    <lineage>
        <taxon>Eukaryota</taxon>
        <taxon>Fungi</taxon>
        <taxon>Dikarya</taxon>
        <taxon>Ascomycota</taxon>
        <taxon>Pezizomycotina</taxon>
        <taxon>Sordariomycetes</taxon>
        <taxon>Sordariomycetidae</taxon>
        <taxon>Cephalothecales</taxon>
        <taxon>Cephalothecaceae</taxon>
        <taxon>Phialemonium</taxon>
    </lineage>
</organism>
<comment type="caution">
    <text evidence="17">The sequence shown here is derived from an EMBL/GenBank/DDBJ whole genome shotgun (WGS) entry which is preliminary data.</text>
</comment>
<evidence type="ECO:0000256" key="1">
    <source>
        <dbReference type="ARBA" id="ARBA00001910"/>
    </source>
</evidence>
<dbReference type="SUPFAM" id="SSF52743">
    <property type="entry name" value="Subtilisin-like"/>
    <property type="match status" value="1"/>
</dbReference>
<evidence type="ECO:0000256" key="10">
    <source>
        <dbReference type="ARBA" id="ARBA00022825"/>
    </source>
</evidence>
<keyword evidence="5" id="KW-0964">Secreted</keyword>
<dbReference type="GO" id="GO:0008240">
    <property type="term" value="F:tripeptidyl-peptidase activity"/>
    <property type="evidence" value="ECO:0007669"/>
    <property type="project" value="UniProtKB-EC"/>
</dbReference>
<dbReference type="InterPro" id="IPR015366">
    <property type="entry name" value="S53_propep"/>
</dbReference>
<evidence type="ECO:0000256" key="2">
    <source>
        <dbReference type="ARBA" id="ARBA00002451"/>
    </source>
</evidence>
<keyword evidence="12" id="KW-0843">Virulence</keyword>
<accession>A0AAJ0FNJ6</accession>
<comment type="subcellular location">
    <subcellularLocation>
        <location evidence="3">Secreted</location>
        <location evidence="3">Extracellular space</location>
    </subcellularLocation>
</comment>
<keyword evidence="7 15" id="KW-0479">Metal-binding</keyword>
<evidence type="ECO:0000256" key="13">
    <source>
        <dbReference type="ARBA" id="ARBA00023145"/>
    </source>
</evidence>
<dbReference type="RefSeq" id="XP_060285561.1">
    <property type="nucleotide sequence ID" value="XM_060432288.1"/>
</dbReference>
<dbReference type="InterPro" id="IPR050819">
    <property type="entry name" value="Tripeptidyl-peptidase_I"/>
</dbReference>
<feature type="binding site" evidence="15">
    <location>
        <position position="543"/>
    </location>
    <ligand>
        <name>Ca(2+)</name>
        <dbReference type="ChEBI" id="CHEBI:29108"/>
    </ligand>
</feature>
<keyword evidence="18" id="KW-1185">Reference proteome</keyword>
<evidence type="ECO:0000256" key="3">
    <source>
        <dbReference type="ARBA" id="ARBA00004239"/>
    </source>
</evidence>
<dbReference type="PANTHER" id="PTHR14218">
    <property type="entry name" value="PROTEASE S8 TRIPEPTIDYL PEPTIDASE I CLN2"/>
    <property type="match status" value="1"/>
</dbReference>
<comment type="function">
    <text evidence="2">Secreted tripeptidyl-peptidase which degrades proteins at acidic pHs and is involved in virulence.</text>
</comment>
<dbReference type="SMART" id="SM00944">
    <property type="entry name" value="Pro-kuma_activ"/>
    <property type="match status" value="1"/>
</dbReference>
<keyword evidence="8" id="KW-0732">Signal</keyword>
<evidence type="ECO:0000256" key="8">
    <source>
        <dbReference type="ARBA" id="ARBA00022729"/>
    </source>
</evidence>
<evidence type="ECO:0000256" key="14">
    <source>
        <dbReference type="ARBA" id="ARBA00023180"/>
    </source>
</evidence>
<dbReference type="GO" id="GO:0006508">
    <property type="term" value="P:proteolysis"/>
    <property type="evidence" value="ECO:0007669"/>
    <property type="project" value="UniProtKB-KW"/>
</dbReference>
<evidence type="ECO:0000256" key="15">
    <source>
        <dbReference type="PROSITE-ProRule" id="PRU01032"/>
    </source>
</evidence>
<feature type="binding site" evidence="15">
    <location>
        <position position="578"/>
    </location>
    <ligand>
        <name>Ca(2+)</name>
        <dbReference type="ChEBI" id="CHEBI:29108"/>
    </ligand>
</feature>
<keyword evidence="13" id="KW-0865">Zymogen</keyword>
<dbReference type="CDD" id="cd11377">
    <property type="entry name" value="Pro-peptidase_S53"/>
    <property type="match status" value="1"/>
</dbReference>
<evidence type="ECO:0000256" key="5">
    <source>
        <dbReference type="ARBA" id="ARBA00022525"/>
    </source>
</evidence>
<dbReference type="PANTHER" id="PTHR14218:SF34">
    <property type="entry name" value="TRIPEPTIDYL-PEPTIDASE SED4"/>
    <property type="match status" value="1"/>
</dbReference>
<evidence type="ECO:0000259" key="16">
    <source>
        <dbReference type="PROSITE" id="PS51695"/>
    </source>
</evidence>
<dbReference type="AlphaFoldDB" id="A0AAJ0FNJ6"/>
<dbReference type="EMBL" id="MU839003">
    <property type="protein sequence ID" value="KAK1769348.1"/>
    <property type="molecule type" value="Genomic_DNA"/>
</dbReference>
<protein>
    <recommendedName>
        <fullName evidence="4">tripeptidyl-peptidase II</fullName>
        <ecNumber evidence="4">3.4.14.10</ecNumber>
    </recommendedName>
</protein>
<evidence type="ECO:0000256" key="12">
    <source>
        <dbReference type="ARBA" id="ARBA00023026"/>
    </source>
</evidence>
<evidence type="ECO:0000256" key="9">
    <source>
        <dbReference type="ARBA" id="ARBA00022801"/>
    </source>
</evidence>
<dbReference type="EC" id="3.4.14.10" evidence="4"/>
<sequence>MRSSTLFRASLLAGASRWTVANGATLMSKTIALPASVHMLNIPADDTTMTLQVGLKLQNIEGLEEKLKAVSTPGSPDYGKYLDADEVNQLFSPSEASRAAVMAWLKDAGVTEFADFGWYINFATTVSKANSMLTSSFKNFMVDGVEKLRTLEYSVPDELVEHIDLVSPTTFFGRTKAHMPISREGLPRVLGVRQSSNTSLNCARLTEPGCLEEMYNYGDYKEDATSGSRVGFGSFLNQSAIQTDLTLYQKAYELPLNNFSVVLINGGEDHQDPKRDYGEANLDSQFMAAVAKTLPITEFITAGKPPFVPNPDVPDDENNTNEPYLEYYQFLMNQTNADLPQVISNSYGDDEQTVPKEYAIRVCNLIGMMGLRGITVIESSGDTGVGAPCQSNDGKETPEFTPQFPGTCPYITAVGGTQGYAPEVAWSASSGGFSNYFPQAWYQKDAVAKYLDEHIEPETKEYYSQYTNFSGRGFPDISAHSLSPPYLFFAGGAVAYTGGTSAAAPVVAGLIGLLNDARLRAGHPAMGFINPWLYAGGQAALTDVTGGQALGCTGVNLQTGSPIDGSVIPWASWNGTVGWDPATGLGMPNLVAMLEGALALVE</sequence>
<feature type="active site" description="Charge relay system" evidence="15">
    <location>
        <position position="501"/>
    </location>
</feature>
<dbReference type="SUPFAM" id="SSF54897">
    <property type="entry name" value="Protease propeptides/inhibitors"/>
    <property type="match status" value="1"/>
</dbReference>
<dbReference type="InterPro" id="IPR023828">
    <property type="entry name" value="Peptidase_S8_Ser-AS"/>
</dbReference>
<feature type="binding site" evidence="15">
    <location>
        <position position="580"/>
    </location>
    <ligand>
        <name>Ca(2+)</name>
        <dbReference type="ChEBI" id="CHEBI:29108"/>
    </ligand>
</feature>
<dbReference type="FunFam" id="3.40.50.200:FF:000015">
    <property type="entry name" value="Tripeptidyl peptidase A"/>
    <property type="match status" value="1"/>
</dbReference>
<keyword evidence="11 15" id="KW-0106">Calcium</keyword>
<dbReference type="GO" id="GO:0004252">
    <property type="term" value="F:serine-type endopeptidase activity"/>
    <property type="evidence" value="ECO:0007669"/>
    <property type="project" value="UniProtKB-UniRule"/>
</dbReference>
<evidence type="ECO:0000256" key="7">
    <source>
        <dbReference type="ARBA" id="ARBA00022723"/>
    </source>
</evidence>